<gene>
    <name evidence="2" type="ORF">EYQ16_00270</name>
</gene>
<evidence type="ECO:0000313" key="3">
    <source>
        <dbReference type="Proteomes" id="UP000589516"/>
    </source>
</evidence>
<evidence type="ECO:0000313" key="2">
    <source>
        <dbReference type="EMBL" id="HIG62950.1"/>
    </source>
</evidence>
<evidence type="ECO:0000256" key="1">
    <source>
        <dbReference type="SAM" id="Phobius"/>
    </source>
</evidence>
<dbReference type="GO" id="GO:0140359">
    <property type="term" value="F:ABC-type transporter activity"/>
    <property type="evidence" value="ECO:0007669"/>
    <property type="project" value="InterPro"/>
</dbReference>
<dbReference type="EMBL" id="DUAV01000003">
    <property type="protein sequence ID" value="HIG62950.1"/>
    <property type="molecule type" value="Genomic_DNA"/>
</dbReference>
<keyword evidence="1" id="KW-0472">Membrane</keyword>
<name>A0A7C8DFM0_9ARCH</name>
<feature type="transmembrane region" description="Helical" evidence="1">
    <location>
        <begin position="322"/>
        <end position="343"/>
    </location>
</feature>
<sequence>MKREELQARWETLGPWQPLAAALLAILLLAILHYGYWFMTAETDPGDYWASREIERDGDVWRLYLDDEPRPGGNEVVFRGTLVTSPRFSVYENGTIKTGIFSPVDGLVYTDDLYGKTMLNLSGMPILIHGNVSGQFFANEIVTIRATKINDTTNFTLNSENMTLIRQGWEAQPEDIALASQVDRWFFGSELLALIAGVWLTAKRRSWIGLLQVSYGICGMLALVNALLAQSVLVEYLAYLTTLAAFGMVVWLPDQLRPTIRREWGAALHIARFEARRGLRSPRTIVLVLFFTLFIVGMGWLLGDLQKGENALLGGVQNPNDALGQLAWFTFFVTALAAVAVSLDSFVAERDSGTLPLLLAQPLRRETVVLGKALGLWLSIGLPALAAQLLGLALMLREGGQPAGTAIAGYLLLGQLMILTFVLLQLCLAIVARTGAEAAVYGLLVWLLMALVWPLLFLAAAYALGIDVTTAGYEQDPAYQSVVSHMGLLNPGYVYQMGVGLLAHRTFAIDFEGVSGWQVASALLLWPLACLALAAWLFRREERG</sequence>
<dbReference type="Pfam" id="PF12679">
    <property type="entry name" value="ABC2_membrane_2"/>
    <property type="match status" value="1"/>
</dbReference>
<keyword evidence="1" id="KW-1133">Transmembrane helix</keyword>
<comment type="caution">
    <text evidence="2">The sequence shown here is derived from an EMBL/GenBank/DDBJ whole genome shotgun (WGS) entry which is preliminary data.</text>
</comment>
<feature type="transmembrane region" description="Helical" evidence="1">
    <location>
        <begin position="443"/>
        <end position="464"/>
    </location>
</feature>
<feature type="transmembrane region" description="Helical" evidence="1">
    <location>
        <begin position="374"/>
        <end position="395"/>
    </location>
</feature>
<proteinExistence type="predicted"/>
<organism evidence="2 3">
    <name type="scientific">Marine Group III euryarchaeote</name>
    <dbReference type="NCBI Taxonomy" id="2173149"/>
    <lineage>
        <taxon>Archaea</taxon>
        <taxon>Methanobacteriati</taxon>
        <taxon>Thermoplasmatota</taxon>
        <taxon>Thermoplasmata</taxon>
        <taxon>Candidatus Thermoprofundales</taxon>
    </lineage>
</organism>
<dbReference type="AlphaFoldDB" id="A0A7C8DFM0"/>
<dbReference type="GO" id="GO:0005886">
    <property type="term" value="C:plasma membrane"/>
    <property type="evidence" value="ECO:0007669"/>
    <property type="project" value="UniProtKB-SubCell"/>
</dbReference>
<dbReference type="PANTHER" id="PTHR43471">
    <property type="entry name" value="ABC TRANSPORTER PERMEASE"/>
    <property type="match status" value="1"/>
</dbReference>
<feature type="transmembrane region" description="Helical" evidence="1">
    <location>
        <begin position="407"/>
        <end position="431"/>
    </location>
</feature>
<keyword evidence="1" id="KW-0812">Transmembrane</keyword>
<reference evidence="3" key="1">
    <citation type="journal article" date="2019" name="bioRxiv">
        <title>Genome diversification in globally distributed novel marine Proteobacteria is linked to environmental adaptation.</title>
        <authorList>
            <person name="Zhou Z."/>
            <person name="Tran P.Q."/>
            <person name="Kieft K."/>
            <person name="Anantharaman K."/>
        </authorList>
    </citation>
    <scope>NUCLEOTIDE SEQUENCE [LARGE SCALE GENOMIC DNA]</scope>
</reference>
<feature type="transmembrane region" description="Helical" evidence="1">
    <location>
        <begin position="209"/>
        <end position="230"/>
    </location>
</feature>
<feature type="transmembrane region" description="Helical" evidence="1">
    <location>
        <begin position="20"/>
        <end position="39"/>
    </location>
</feature>
<feature type="transmembrane region" description="Helical" evidence="1">
    <location>
        <begin position="517"/>
        <end position="538"/>
    </location>
</feature>
<protein>
    <recommendedName>
        <fullName evidence="4">ABC transporter permease</fullName>
    </recommendedName>
</protein>
<evidence type="ECO:0008006" key="4">
    <source>
        <dbReference type="Google" id="ProtNLM"/>
    </source>
</evidence>
<feature type="transmembrane region" description="Helical" evidence="1">
    <location>
        <begin position="236"/>
        <end position="253"/>
    </location>
</feature>
<feature type="transmembrane region" description="Helical" evidence="1">
    <location>
        <begin position="284"/>
        <end position="302"/>
    </location>
</feature>
<dbReference type="Proteomes" id="UP000589516">
    <property type="component" value="Unassembled WGS sequence"/>
</dbReference>
<accession>A0A7C8DFM0</accession>